<dbReference type="Proteomes" id="UP000675554">
    <property type="component" value="Unassembled WGS sequence"/>
</dbReference>
<protein>
    <submittedName>
        <fullName evidence="2">Lasso peptide biosynthesis B2 protein</fullName>
    </submittedName>
</protein>
<comment type="caution">
    <text evidence="2">The sequence shown here is derived from an EMBL/GenBank/DDBJ whole genome shotgun (WGS) entry which is preliminary data.</text>
</comment>
<accession>A0A8T4IXL7</accession>
<dbReference type="Pfam" id="PF13471">
    <property type="entry name" value="Transglut_core3"/>
    <property type="match status" value="1"/>
</dbReference>
<evidence type="ECO:0000313" key="2">
    <source>
        <dbReference type="EMBL" id="MBR7673984.1"/>
    </source>
</evidence>
<sequence>MSISMVNERAGAPPSLWVRPLARVAVLLALGIAKLPPERQFALLEAFRRGARPSRVDEAHRARDAVLFVSVRCTGPWCLQRSIATALLCRLRGTWPEWCVGVRTEPFTAHAWVQVDGVPVDEDTEQLRYFHRLVVIRPRSGKGAPR</sequence>
<dbReference type="NCBIfam" id="NF033537">
    <property type="entry name" value="lasso_biosyn_B2"/>
    <property type="match status" value="1"/>
</dbReference>
<proteinExistence type="predicted"/>
<gene>
    <name evidence="2" type="ORF">KDA82_13350</name>
</gene>
<dbReference type="AlphaFoldDB" id="A0A8T4IXL7"/>
<evidence type="ECO:0000259" key="1">
    <source>
        <dbReference type="Pfam" id="PF13471"/>
    </source>
</evidence>
<dbReference type="EMBL" id="JAGSMN010000284">
    <property type="protein sequence ID" value="MBR7673984.1"/>
    <property type="molecule type" value="Genomic_DNA"/>
</dbReference>
<name>A0A8T4IXL7_9ACTN</name>
<feature type="domain" description="Microcin J25-processing protein McjB C-terminal" evidence="1">
    <location>
        <begin position="24"/>
        <end position="134"/>
    </location>
</feature>
<reference evidence="2" key="1">
    <citation type="submission" date="2021-04" db="EMBL/GenBank/DDBJ databases">
        <title>Sequencing of actinobacteria type strains.</title>
        <authorList>
            <person name="Nguyen G.-S."/>
            <person name="Wentzel A."/>
        </authorList>
    </citation>
    <scope>NUCLEOTIDE SEQUENCE</scope>
    <source>
        <strain evidence="2">DSM 42095</strain>
    </source>
</reference>
<evidence type="ECO:0000313" key="3">
    <source>
        <dbReference type="Proteomes" id="UP000675554"/>
    </source>
</evidence>
<keyword evidence="3" id="KW-1185">Reference proteome</keyword>
<organism evidence="2 3">
    <name type="scientific">Streptomyces daliensis</name>
    <dbReference type="NCBI Taxonomy" id="299421"/>
    <lineage>
        <taxon>Bacteria</taxon>
        <taxon>Bacillati</taxon>
        <taxon>Actinomycetota</taxon>
        <taxon>Actinomycetes</taxon>
        <taxon>Kitasatosporales</taxon>
        <taxon>Streptomycetaceae</taxon>
        <taxon>Streptomyces</taxon>
    </lineage>
</organism>
<dbReference type="InterPro" id="IPR053521">
    <property type="entry name" value="McjB-like"/>
</dbReference>
<dbReference type="InterPro" id="IPR032708">
    <property type="entry name" value="McjB_C"/>
</dbReference>